<feature type="region of interest" description="Disordered" evidence="1">
    <location>
        <begin position="454"/>
        <end position="474"/>
    </location>
</feature>
<gene>
    <name evidence="2" type="primary">RvY_08702-1</name>
    <name evidence="2" type="synonym">RvY_08702.1</name>
    <name evidence="2" type="ORF">RvY_08702</name>
</gene>
<feature type="region of interest" description="Disordered" evidence="1">
    <location>
        <begin position="420"/>
        <end position="442"/>
    </location>
</feature>
<feature type="compositionally biased region" description="Polar residues" evidence="1">
    <location>
        <begin position="600"/>
        <end position="616"/>
    </location>
</feature>
<feature type="region of interest" description="Disordered" evidence="1">
    <location>
        <begin position="600"/>
        <end position="619"/>
    </location>
</feature>
<feature type="compositionally biased region" description="Polar residues" evidence="1">
    <location>
        <begin position="22"/>
        <end position="37"/>
    </location>
</feature>
<dbReference type="OrthoDB" id="10690650at2759"/>
<reference evidence="2 3" key="1">
    <citation type="journal article" date="2016" name="Nat. Commun.">
        <title>Extremotolerant tardigrade genome and improved radiotolerance of human cultured cells by tardigrade-unique protein.</title>
        <authorList>
            <person name="Hashimoto T."/>
            <person name="Horikawa D.D."/>
            <person name="Saito Y."/>
            <person name="Kuwahara H."/>
            <person name="Kozuka-Hata H."/>
            <person name="Shin-I T."/>
            <person name="Minakuchi Y."/>
            <person name="Ohishi K."/>
            <person name="Motoyama A."/>
            <person name="Aizu T."/>
            <person name="Enomoto A."/>
            <person name="Kondo K."/>
            <person name="Tanaka S."/>
            <person name="Hara Y."/>
            <person name="Koshikawa S."/>
            <person name="Sagara H."/>
            <person name="Miura T."/>
            <person name="Yokobori S."/>
            <person name="Miyagawa K."/>
            <person name="Suzuki Y."/>
            <person name="Kubo T."/>
            <person name="Oyama M."/>
            <person name="Kohara Y."/>
            <person name="Fujiyama A."/>
            <person name="Arakawa K."/>
            <person name="Katayama T."/>
            <person name="Toyoda A."/>
            <person name="Kunieda T."/>
        </authorList>
    </citation>
    <scope>NUCLEOTIDE SEQUENCE [LARGE SCALE GENOMIC DNA]</scope>
    <source>
        <strain evidence="2 3">YOKOZUNA-1</strain>
    </source>
</reference>
<feature type="region of interest" description="Disordered" evidence="1">
    <location>
        <begin position="806"/>
        <end position="860"/>
    </location>
</feature>
<protein>
    <submittedName>
        <fullName evidence="2">Uncharacterized protein</fullName>
    </submittedName>
</protein>
<feature type="region of interest" description="Disordered" evidence="1">
    <location>
        <begin position="642"/>
        <end position="664"/>
    </location>
</feature>
<feature type="compositionally biased region" description="Polar residues" evidence="1">
    <location>
        <begin position="542"/>
        <end position="558"/>
    </location>
</feature>
<evidence type="ECO:0000313" key="2">
    <source>
        <dbReference type="EMBL" id="GAU97395.1"/>
    </source>
</evidence>
<proteinExistence type="predicted"/>
<feature type="compositionally biased region" description="Polar residues" evidence="1">
    <location>
        <begin position="64"/>
        <end position="79"/>
    </location>
</feature>
<feature type="compositionally biased region" description="Low complexity" evidence="1">
    <location>
        <begin position="421"/>
        <end position="440"/>
    </location>
</feature>
<feature type="compositionally biased region" description="Basic and acidic residues" evidence="1">
    <location>
        <begin position="1"/>
        <end position="10"/>
    </location>
</feature>
<dbReference type="Proteomes" id="UP000186922">
    <property type="component" value="Unassembled WGS sequence"/>
</dbReference>
<comment type="caution">
    <text evidence="2">The sequence shown here is derived from an EMBL/GenBank/DDBJ whole genome shotgun (WGS) entry which is preliminary data.</text>
</comment>
<organism evidence="2 3">
    <name type="scientific">Ramazzottius varieornatus</name>
    <name type="common">Water bear</name>
    <name type="synonym">Tardigrade</name>
    <dbReference type="NCBI Taxonomy" id="947166"/>
    <lineage>
        <taxon>Eukaryota</taxon>
        <taxon>Metazoa</taxon>
        <taxon>Ecdysozoa</taxon>
        <taxon>Tardigrada</taxon>
        <taxon>Eutardigrada</taxon>
        <taxon>Parachela</taxon>
        <taxon>Hypsibioidea</taxon>
        <taxon>Ramazzottiidae</taxon>
        <taxon>Ramazzottius</taxon>
    </lineage>
</organism>
<accession>A0A1D1V9C9</accession>
<keyword evidence="3" id="KW-1185">Reference proteome</keyword>
<feature type="compositionally biased region" description="Low complexity" evidence="1">
    <location>
        <begin position="114"/>
        <end position="135"/>
    </location>
</feature>
<feature type="compositionally biased region" description="Basic and acidic residues" evidence="1">
    <location>
        <begin position="689"/>
        <end position="698"/>
    </location>
</feature>
<evidence type="ECO:0000313" key="3">
    <source>
        <dbReference type="Proteomes" id="UP000186922"/>
    </source>
</evidence>
<feature type="region of interest" description="Disordered" evidence="1">
    <location>
        <begin position="215"/>
        <end position="244"/>
    </location>
</feature>
<feature type="region of interest" description="Disordered" evidence="1">
    <location>
        <begin position="1"/>
        <end position="135"/>
    </location>
</feature>
<sequence>MAHEEGKDSQEPQPQEEVNGETGHSAQPSTEPNSESPISIGPSVEEASFPRTPSASPLVLGNDLLSSLPSTSQPKSPNDNLGRESDTMFSGDLDVQTTSNTDDWQEEPSAMNRTSSEMMNNNPPPASNNTTSVSNVLPDILGENSFSSVKADLLAKMKKIDGLILNAQQIQAKYHGVDSDSLRSIEDMLHKLYNQKVELQNELALLLTVNDKIAGPPDQSTSGRHSGAEAPISRPQPPLPVKTAPIATATSSPAVTDGSSQQMNLAKSIKDLTNNLRDITKQKVDLEKMVQVLHVRKSQAQSKEEAEHFGILIHRHEVQVKELDRTVNDAGETLVSMKQIQARMEGNVEDEEEVQPDPSLIALRSRLKQMRTRLDDITQDEQPQSSSSILHENTIVPPSLYDNQRGFRILAGRHDQENLEQYQPQTQQKLPHQQQHPQSQRGFRLQTADLMFPAEGPGQNRDLNNTGKAQTDNRDVNERYYNRFVIDNIHSGNAGQHPPMMDDQRPFSYVPLNDEPSSDSEVEHAAEMKLQQLQAMYNTTPKKNLNSRSWKNAAGSSRTYEDGSVGGQNELMPEMLNSLQTMISEQQKMLNYCAGFVSKQQNTQSPTPDGGTSSMQRQDRERIPFINNTLREMPQYLYNVPPPSGRHRSKPRRDNTGYVATGGLLNNQRNDARMSSVSPNIGDFARSSDYCDNRETGRHQNRSTVSRADQAAPIRELMETILHQYEHDLGSLHYMLDCLSAVRTKQGRASVAAQLGMAVAVECARDDKQHTRSVLPPPAAFDRDSQTLLTAARSCSAVLSDRPNGFQVLPSRQRPAEEYRRRAQPATSTLGRVAPDLVGSGGTRLAETGRNSYPSGYDDRKMAQGDAYGMSTVSRFRQGSNNGSLIDYVQQRVQQIRSEDGLSLPQSANSYPFTTNSMTQSDEMINNAIRMGLPRNNGLQGGANSYLASNNGVLTSDDYCDPQSGASGASADYDMVRDFGQNM</sequence>
<evidence type="ECO:0000256" key="1">
    <source>
        <dbReference type="SAM" id="MobiDB-lite"/>
    </source>
</evidence>
<dbReference type="EMBL" id="BDGG01000004">
    <property type="protein sequence ID" value="GAU97395.1"/>
    <property type="molecule type" value="Genomic_DNA"/>
</dbReference>
<feature type="compositionally biased region" description="Polar residues" evidence="1">
    <location>
        <begin position="461"/>
        <end position="470"/>
    </location>
</feature>
<dbReference type="AlphaFoldDB" id="A0A1D1V9C9"/>
<feature type="region of interest" description="Disordered" evidence="1">
    <location>
        <begin position="686"/>
        <end position="708"/>
    </location>
</feature>
<name>A0A1D1V9C9_RAMVA</name>
<feature type="region of interest" description="Disordered" evidence="1">
    <location>
        <begin position="542"/>
        <end position="565"/>
    </location>
</feature>